<dbReference type="Gene3D" id="3.30.70.270">
    <property type="match status" value="1"/>
</dbReference>
<sequence length="452" mass="51705">MTNNILNSKNLHYIFEPLILIGAILLINYNFFASDIGFLSVSFHPFWLIILFIVPRQKYPFGIITAAITAICYIFIAYLRGGSGFFAFVSDTANIKLPALFMIIGYYLSLIREGYDYELSVLIRKNSALEKQMSEVREINSGINEEDRKNALKIFETSTTIKTVYNAASSLASFDEDELIGSLCDLVHKFCDSKAFVLYKIVEGTKLIITAERIDEKFADSFDFVANVNDDALIAESYTSGKIYTMLDIIDKNMKHVIKSDVKISCPIKFKDDGEIYGFIVLYDLEFSRMNLETINILELIAGWTESALIKSRQMSEVKSKNIEDDLTLAYKYDYFKKRMSEEYKRAQRYNFDLSTLLVKLTNYSSIPADRQPEILRLLSIFLKTIVRDVDIVSRFKDENFLSCLLPSTDEKGVLILIKRINAALPAFLKNASLAGDSIKLDYNYKVLFHKK</sequence>
<evidence type="ECO:0000313" key="3">
    <source>
        <dbReference type="Proteomes" id="UP000178735"/>
    </source>
</evidence>
<dbReference type="InterPro" id="IPR029787">
    <property type="entry name" value="Nucleotide_cyclase"/>
</dbReference>
<dbReference type="Proteomes" id="UP000178735">
    <property type="component" value="Unassembled WGS sequence"/>
</dbReference>
<dbReference type="Gene3D" id="3.30.450.40">
    <property type="match status" value="1"/>
</dbReference>
<feature type="transmembrane region" description="Helical" evidence="1">
    <location>
        <begin position="36"/>
        <end position="54"/>
    </location>
</feature>
<dbReference type="SUPFAM" id="SSF55073">
    <property type="entry name" value="Nucleotide cyclase"/>
    <property type="match status" value="1"/>
</dbReference>
<name>A0A1F7WTW5_9BACT</name>
<gene>
    <name evidence="2" type="ORF">A2008_03710</name>
</gene>
<feature type="transmembrane region" description="Helical" evidence="1">
    <location>
        <begin position="61"/>
        <end position="79"/>
    </location>
</feature>
<feature type="transmembrane region" description="Helical" evidence="1">
    <location>
        <begin position="12"/>
        <end position="30"/>
    </location>
</feature>
<dbReference type="STRING" id="1817813.A2008_03710"/>
<keyword evidence="1" id="KW-0472">Membrane</keyword>
<dbReference type="InterPro" id="IPR029016">
    <property type="entry name" value="GAF-like_dom_sf"/>
</dbReference>
<dbReference type="AlphaFoldDB" id="A0A1F7WTW5"/>
<reference evidence="2 3" key="1">
    <citation type="journal article" date="2016" name="Nat. Commun.">
        <title>Thousands of microbial genomes shed light on interconnected biogeochemical processes in an aquifer system.</title>
        <authorList>
            <person name="Anantharaman K."/>
            <person name="Brown C.T."/>
            <person name="Hug L.A."/>
            <person name="Sharon I."/>
            <person name="Castelle C.J."/>
            <person name="Probst A.J."/>
            <person name="Thomas B.C."/>
            <person name="Singh A."/>
            <person name="Wilkins M.J."/>
            <person name="Karaoz U."/>
            <person name="Brodie E.L."/>
            <person name="Williams K.H."/>
            <person name="Hubbard S.S."/>
            <person name="Banfield J.F."/>
        </authorList>
    </citation>
    <scope>NUCLEOTIDE SEQUENCE [LARGE SCALE GENOMIC DNA]</scope>
</reference>
<evidence type="ECO:0000256" key="1">
    <source>
        <dbReference type="SAM" id="Phobius"/>
    </source>
</evidence>
<evidence type="ECO:0000313" key="2">
    <source>
        <dbReference type="EMBL" id="OGM05515.1"/>
    </source>
</evidence>
<keyword evidence="1" id="KW-0812">Transmembrane</keyword>
<organism evidence="2 3">
    <name type="scientific">Candidatus Wallbacteria bacterium GWC2_49_35</name>
    <dbReference type="NCBI Taxonomy" id="1817813"/>
    <lineage>
        <taxon>Bacteria</taxon>
        <taxon>Candidatus Walliibacteriota</taxon>
    </lineage>
</organism>
<dbReference type="EMBL" id="MGFH01000111">
    <property type="protein sequence ID" value="OGM05515.1"/>
    <property type="molecule type" value="Genomic_DNA"/>
</dbReference>
<protein>
    <recommendedName>
        <fullName evidence="4">GGDEF domain-containing protein</fullName>
    </recommendedName>
</protein>
<proteinExistence type="predicted"/>
<comment type="caution">
    <text evidence="2">The sequence shown here is derived from an EMBL/GenBank/DDBJ whole genome shotgun (WGS) entry which is preliminary data.</text>
</comment>
<evidence type="ECO:0008006" key="4">
    <source>
        <dbReference type="Google" id="ProtNLM"/>
    </source>
</evidence>
<dbReference type="InterPro" id="IPR043128">
    <property type="entry name" value="Rev_trsase/Diguanyl_cyclase"/>
</dbReference>
<dbReference type="SUPFAM" id="SSF55781">
    <property type="entry name" value="GAF domain-like"/>
    <property type="match status" value="1"/>
</dbReference>
<keyword evidence="1" id="KW-1133">Transmembrane helix</keyword>
<accession>A0A1F7WTW5</accession>